<evidence type="ECO:0000256" key="1">
    <source>
        <dbReference type="SAM" id="MobiDB-lite"/>
    </source>
</evidence>
<reference evidence="2" key="1">
    <citation type="submission" date="2020-03" db="EMBL/GenBank/DDBJ databases">
        <authorList>
            <person name="Weist P."/>
        </authorList>
    </citation>
    <scope>NUCLEOTIDE SEQUENCE</scope>
</reference>
<comment type="caution">
    <text evidence="2">The sequence shown here is derived from an EMBL/GenBank/DDBJ whole genome shotgun (WGS) entry which is preliminary data.</text>
</comment>
<feature type="compositionally biased region" description="Basic and acidic residues" evidence="1">
    <location>
        <begin position="1"/>
        <end position="10"/>
    </location>
</feature>
<evidence type="ECO:0000313" key="2">
    <source>
        <dbReference type="EMBL" id="CAB1412659.1"/>
    </source>
</evidence>
<dbReference type="AlphaFoldDB" id="A0A9N7TIH2"/>
<name>A0A9N7TIH2_PLEPL</name>
<keyword evidence="3" id="KW-1185">Reference proteome</keyword>
<dbReference type="EMBL" id="CADEAL010000013">
    <property type="protein sequence ID" value="CAB1412659.1"/>
    <property type="molecule type" value="Genomic_DNA"/>
</dbReference>
<evidence type="ECO:0000313" key="3">
    <source>
        <dbReference type="Proteomes" id="UP001153269"/>
    </source>
</evidence>
<accession>A0A9N7TIH2</accession>
<gene>
    <name evidence="2" type="ORF">PLEPLA_LOCUS352</name>
</gene>
<protein>
    <submittedName>
        <fullName evidence="2">Uncharacterized protein</fullName>
    </submittedName>
</protein>
<feature type="region of interest" description="Disordered" evidence="1">
    <location>
        <begin position="1"/>
        <end position="23"/>
    </location>
</feature>
<sequence length="127" mass="15209">MSSGQPEKDMQSPSTPTGGDNERCSIVVFLREEEENESVTRKLNFTTTKLPEPQCVSTWVKTWTNMTNCSRSRMSSRTSSKTSWRFWLRWRLVCQMDFELESLMERKEEEREELMDWWKMMSETLNF</sequence>
<dbReference type="Proteomes" id="UP001153269">
    <property type="component" value="Unassembled WGS sequence"/>
</dbReference>
<organism evidence="2 3">
    <name type="scientific">Pleuronectes platessa</name>
    <name type="common">European plaice</name>
    <dbReference type="NCBI Taxonomy" id="8262"/>
    <lineage>
        <taxon>Eukaryota</taxon>
        <taxon>Metazoa</taxon>
        <taxon>Chordata</taxon>
        <taxon>Craniata</taxon>
        <taxon>Vertebrata</taxon>
        <taxon>Euteleostomi</taxon>
        <taxon>Actinopterygii</taxon>
        <taxon>Neopterygii</taxon>
        <taxon>Teleostei</taxon>
        <taxon>Neoteleostei</taxon>
        <taxon>Acanthomorphata</taxon>
        <taxon>Carangaria</taxon>
        <taxon>Pleuronectiformes</taxon>
        <taxon>Pleuronectoidei</taxon>
        <taxon>Pleuronectidae</taxon>
        <taxon>Pleuronectes</taxon>
    </lineage>
</organism>
<proteinExistence type="predicted"/>